<dbReference type="InterPro" id="IPR047347">
    <property type="entry name" value="YvaQ-like_sensor"/>
</dbReference>
<comment type="subcellular location">
    <subcellularLocation>
        <location evidence="1">Membrane</location>
    </subcellularLocation>
</comment>
<evidence type="ECO:0000256" key="1">
    <source>
        <dbReference type="ARBA" id="ARBA00004370"/>
    </source>
</evidence>
<dbReference type="InterPro" id="IPR004089">
    <property type="entry name" value="MCPsignal_dom"/>
</dbReference>
<evidence type="ECO:0000259" key="7">
    <source>
        <dbReference type="PROSITE" id="PS50111"/>
    </source>
</evidence>
<dbReference type="RefSeq" id="WP_076201467.1">
    <property type="nucleotide sequence ID" value="NZ_CP019236.1"/>
</dbReference>
<dbReference type="GO" id="GO:0005886">
    <property type="term" value="C:plasma membrane"/>
    <property type="evidence" value="ECO:0007669"/>
    <property type="project" value="TreeGrafter"/>
</dbReference>
<dbReference type="GO" id="GO:0007165">
    <property type="term" value="P:signal transduction"/>
    <property type="evidence" value="ECO:0007669"/>
    <property type="project" value="UniProtKB-KW"/>
</dbReference>
<dbReference type="PANTHER" id="PTHR43531">
    <property type="entry name" value="PROTEIN ICFG"/>
    <property type="match status" value="1"/>
</dbReference>
<evidence type="ECO:0000256" key="3">
    <source>
        <dbReference type="ARBA" id="ARBA00029447"/>
    </source>
</evidence>
<accession>A0A1P8JZN4</accession>
<dbReference type="CDD" id="cd11386">
    <property type="entry name" value="MCP_signal"/>
    <property type="match status" value="1"/>
</dbReference>
<feature type="transmembrane region" description="Helical" evidence="6">
    <location>
        <begin position="12"/>
        <end position="34"/>
    </location>
</feature>
<dbReference type="FunFam" id="1.10.287.950:FF:000001">
    <property type="entry name" value="Methyl-accepting chemotaxis sensory transducer"/>
    <property type="match status" value="1"/>
</dbReference>
<dbReference type="KEGG" id="rhy:RD110_20110"/>
<dbReference type="STRING" id="1842727.RD110_20110"/>
<keyword evidence="6" id="KW-0472">Membrane</keyword>
<keyword evidence="6" id="KW-1133">Transmembrane helix</keyword>
<organism evidence="8 9">
    <name type="scientific">Rhodoferax koreensis</name>
    <dbReference type="NCBI Taxonomy" id="1842727"/>
    <lineage>
        <taxon>Bacteria</taxon>
        <taxon>Pseudomonadati</taxon>
        <taxon>Pseudomonadota</taxon>
        <taxon>Betaproteobacteria</taxon>
        <taxon>Burkholderiales</taxon>
        <taxon>Comamonadaceae</taxon>
        <taxon>Rhodoferax</taxon>
    </lineage>
</organism>
<dbReference type="PANTHER" id="PTHR43531:SF14">
    <property type="entry name" value="METHYL-ACCEPTING CHEMOTAXIS PROTEIN I-RELATED"/>
    <property type="match status" value="1"/>
</dbReference>
<dbReference type="Proteomes" id="UP000186609">
    <property type="component" value="Chromosome"/>
</dbReference>
<comment type="similarity">
    <text evidence="3">Belongs to the methyl-accepting chemotaxis (MCP) protein family.</text>
</comment>
<keyword evidence="9" id="KW-1185">Reference proteome</keyword>
<dbReference type="PROSITE" id="PS50111">
    <property type="entry name" value="CHEMOTAXIS_TRANSDUC_2"/>
    <property type="match status" value="1"/>
</dbReference>
<dbReference type="OrthoDB" id="5441488at2"/>
<gene>
    <name evidence="8" type="ORF">RD110_20110</name>
</gene>
<dbReference type="SMART" id="SM00283">
    <property type="entry name" value="MA"/>
    <property type="match status" value="1"/>
</dbReference>
<dbReference type="SUPFAM" id="SSF58104">
    <property type="entry name" value="Methyl-accepting chemotaxis protein (MCP) signaling domain"/>
    <property type="match status" value="1"/>
</dbReference>
<dbReference type="CDD" id="cd19411">
    <property type="entry name" value="MCP2201-like_sensor"/>
    <property type="match status" value="1"/>
</dbReference>
<dbReference type="GO" id="GO:0006935">
    <property type="term" value="P:chemotaxis"/>
    <property type="evidence" value="ECO:0007669"/>
    <property type="project" value="InterPro"/>
</dbReference>
<dbReference type="EMBL" id="CP019236">
    <property type="protein sequence ID" value="APW39233.1"/>
    <property type="molecule type" value="Genomic_DNA"/>
</dbReference>
<dbReference type="Pfam" id="PF12729">
    <property type="entry name" value="4HB_MCP_1"/>
    <property type="match status" value="1"/>
</dbReference>
<feature type="domain" description="Methyl-accepting transducer" evidence="7">
    <location>
        <begin position="277"/>
        <end position="506"/>
    </location>
</feature>
<proteinExistence type="inferred from homology"/>
<keyword evidence="6" id="KW-0812">Transmembrane</keyword>
<evidence type="ECO:0000313" key="9">
    <source>
        <dbReference type="Proteomes" id="UP000186609"/>
    </source>
</evidence>
<dbReference type="InterPro" id="IPR004090">
    <property type="entry name" value="Chemotax_Me-accpt_rcpt"/>
</dbReference>
<evidence type="ECO:0000256" key="4">
    <source>
        <dbReference type="PROSITE-ProRule" id="PRU00284"/>
    </source>
</evidence>
<feature type="region of interest" description="Disordered" evidence="5">
    <location>
        <begin position="560"/>
        <end position="586"/>
    </location>
</feature>
<dbReference type="AlphaFoldDB" id="A0A1P8JZN4"/>
<reference evidence="8 9" key="1">
    <citation type="submission" date="2017-01" db="EMBL/GenBank/DDBJ databases">
        <authorList>
            <person name="Mah S.A."/>
            <person name="Swanson W.J."/>
            <person name="Moy G.W."/>
            <person name="Vacquier V.D."/>
        </authorList>
    </citation>
    <scope>NUCLEOTIDE SEQUENCE [LARGE SCALE GENOMIC DNA]</scope>
    <source>
        <strain evidence="8 9">DCY110</strain>
    </source>
</reference>
<keyword evidence="2" id="KW-0488">Methylation</keyword>
<feature type="transmembrane region" description="Helical" evidence="6">
    <location>
        <begin position="195"/>
        <end position="215"/>
    </location>
</feature>
<dbReference type="GO" id="GO:0004888">
    <property type="term" value="F:transmembrane signaling receptor activity"/>
    <property type="evidence" value="ECO:0007669"/>
    <property type="project" value="InterPro"/>
</dbReference>
<keyword evidence="4" id="KW-0807">Transducer</keyword>
<dbReference type="PRINTS" id="PR00260">
    <property type="entry name" value="CHEMTRNSDUCR"/>
</dbReference>
<evidence type="ECO:0000313" key="8">
    <source>
        <dbReference type="EMBL" id="APW39233.1"/>
    </source>
</evidence>
<name>A0A1P8JZN4_9BURK</name>
<dbReference type="InterPro" id="IPR024478">
    <property type="entry name" value="HlyB_4HB_MCP"/>
</dbReference>
<dbReference type="Pfam" id="PF00015">
    <property type="entry name" value="MCPsignal"/>
    <property type="match status" value="1"/>
</dbReference>
<dbReference type="Gene3D" id="1.10.287.950">
    <property type="entry name" value="Methyl-accepting chemotaxis protein"/>
    <property type="match status" value="1"/>
</dbReference>
<dbReference type="InterPro" id="IPR051310">
    <property type="entry name" value="MCP_chemotaxis"/>
</dbReference>
<evidence type="ECO:0000256" key="2">
    <source>
        <dbReference type="ARBA" id="ARBA00022481"/>
    </source>
</evidence>
<evidence type="ECO:0000256" key="5">
    <source>
        <dbReference type="SAM" id="MobiDB-lite"/>
    </source>
</evidence>
<sequence length="586" mass="61099">MNFKNLTVKSQLGFAFGLLAILVLAVSLVAISALGNSNRDFQHYSHLNVARTQLVTDIESAVNRRAVAARNLVLVNTPQDVAAEQQAVTVAHQDTQKHLAALNAALNKSPETTAEERRLVEDINRIEASYGPVALGIVKLALDGKKDEAIAKMNKECRPLLAALLKASADYQTFSDKNGDASLAQAEANYNQARWLLIAASLAAVASAVLLGYLITSRLVRALGGEPGTAAAVARSVAEGDLTTDIPTKAGDDSSLMAQLKVMQTSLVGVVANVRQSAEGVTTASAEIAQGNQDLSGRTEQQASALEETAASMEELSSTVRQNADSARQASQLAVNASTVAVQGGEVVSRVVETMKGINDSSKKIADIISVIDGIAFQTNILALNAAVEAARAGEQGRGFAVVASEVRSLAQRSATAAKEIKVLIDTSVTQVEQGTTLVASAGATMTEVVSSIRRVTDIIAEVSAASSEQSQGVSQVGEAVTQMDQVTQQNAALVEESAAAANSLSTQAQQLLKAVAVFKLGAHEHQHAANAATLASAPLTERRGPHRAANVVRPAFAGHAKAAPKKAEPVSLPLQKAGNDDWTSF</sequence>
<protein>
    <recommendedName>
        <fullName evidence="7">Methyl-accepting transducer domain-containing protein</fullName>
    </recommendedName>
</protein>
<evidence type="ECO:0000256" key="6">
    <source>
        <dbReference type="SAM" id="Phobius"/>
    </source>
</evidence>